<dbReference type="GO" id="GO:0070041">
    <property type="term" value="F:rRNA (uridine-C5-)-methyltransferase activity"/>
    <property type="evidence" value="ECO:0007669"/>
    <property type="project" value="TreeGrafter"/>
</dbReference>
<feature type="domain" description="TRAM" evidence="6">
    <location>
        <begin position="20"/>
        <end position="78"/>
    </location>
</feature>
<dbReference type="PANTHER" id="PTHR11061">
    <property type="entry name" value="RNA M5U METHYLTRANSFERASE"/>
    <property type="match status" value="1"/>
</dbReference>
<evidence type="ECO:0000256" key="5">
    <source>
        <dbReference type="PROSITE-ProRule" id="PRU10015"/>
    </source>
</evidence>
<evidence type="ECO:0000259" key="6">
    <source>
        <dbReference type="PROSITE" id="PS50926"/>
    </source>
</evidence>
<comment type="similarity">
    <text evidence="4">Belongs to the class I-like SAM-binding methyltransferase superfamily. RNA M5U methyltransferase family.</text>
</comment>
<dbReference type="InterPro" id="IPR030390">
    <property type="entry name" value="MeTrfase_TrmA_AS"/>
</dbReference>
<evidence type="ECO:0000256" key="3">
    <source>
        <dbReference type="ARBA" id="ARBA00022691"/>
    </source>
</evidence>
<dbReference type="PANTHER" id="PTHR11061:SF30">
    <property type="entry name" value="TRNA (URACIL(54)-C(5))-METHYLTRANSFERASE"/>
    <property type="match status" value="1"/>
</dbReference>
<proteinExistence type="inferred from homology"/>
<dbReference type="Gene3D" id="2.40.50.140">
    <property type="entry name" value="Nucleic acid-binding proteins"/>
    <property type="match status" value="1"/>
</dbReference>
<dbReference type="InterPro" id="IPR002792">
    <property type="entry name" value="TRAM_dom"/>
</dbReference>
<feature type="active site" evidence="5">
    <location>
        <position position="404"/>
    </location>
</feature>
<keyword evidence="2 4" id="KW-0808">Transferase</keyword>
<feature type="binding site" evidence="4">
    <location>
        <position position="377"/>
    </location>
    <ligand>
        <name>S-adenosyl-L-methionine</name>
        <dbReference type="ChEBI" id="CHEBI:59789"/>
    </ligand>
</feature>
<accession>A0A2N9LAC9</accession>
<feature type="binding site" evidence="4">
    <location>
        <position position="286"/>
    </location>
    <ligand>
        <name>S-adenosyl-L-methionine</name>
        <dbReference type="ChEBI" id="CHEBI:59789"/>
    </ligand>
</feature>
<evidence type="ECO:0000313" key="7">
    <source>
        <dbReference type="EMBL" id="SPE20210.1"/>
    </source>
</evidence>
<dbReference type="PROSITE" id="PS50926">
    <property type="entry name" value="TRAM"/>
    <property type="match status" value="1"/>
</dbReference>
<dbReference type="EC" id="2.1.1.-" evidence="7"/>
<dbReference type="NCBIfam" id="TIGR00479">
    <property type="entry name" value="rumA"/>
    <property type="match status" value="1"/>
</dbReference>
<keyword evidence="3 4" id="KW-0949">S-adenosyl-L-methionine</keyword>
<evidence type="ECO:0000256" key="4">
    <source>
        <dbReference type="PROSITE-ProRule" id="PRU01024"/>
    </source>
</evidence>
<dbReference type="OrthoDB" id="9804590at2"/>
<gene>
    <name evidence="7" type="primary">rumA</name>
    <name evidence="7" type="ORF">SBA5_290064</name>
</gene>
<feature type="active site" description="Nucleophile" evidence="4">
    <location>
        <position position="404"/>
    </location>
</feature>
<dbReference type="Pfam" id="PF05958">
    <property type="entry name" value="tRNA_U5-meth_tr"/>
    <property type="match status" value="1"/>
</dbReference>
<dbReference type="AlphaFoldDB" id="A0A2N9LAC9"/>
<name>A0A2N9LAC9_9BACT</name>
<organism evidence="7 8">
    <name type="scientific">Candidatus Sulfuritelmatomonas gaucii</name>
    <dbReference type="NCBI Taxonomy" id="2043161"/>
    <lineage>
        <taxon>Bacteria</taxon>
        <taxon>Pseudomonadati</taxon>
        <taxon>Acidobacteriota</taxon>
        <taxon>Terriglobia</taxon>
        <taxon>Terriglobales</taxon>
        <taxon>Acidobacteriaceae</taxon>
        <taxon>Candidatus Sulfuritelmatomonas</taxon>
    </lineage>
</organism>
<protein>
    <submittedName>
        <fullName evidence="7">23S rRNA (Uracil-5-)-methyltransferase</fullName>
        <ecNumber evidence="7">2.1.1.-</ecNumber>
    </submittedName>
</protein>
<evidence type="ECO:0000256" key="2">
    <source>
        <dbReference type="ARBA" id="ARBA00022679"/>
    </source>
</evidence>
<dbReference type="SUPFAM" id="SSF53335">
    <property type="entry name" value="S-adenosyl-L-methionine-dependent methyltransferases"/>
    <property type="match status" value="1"/>
</dbReference>
<dbReference type="InterPro" id="IPR010280">
    <property type="entry name" value="U5_MeTrfase_fam"/>
</dbReference>
<evidence type="ECO:0000313" key="8">
    <source>
        <dbReference type="Proteomes" id="UP000239735"/>
    </source>
</evidence>
<feature type="binding site" evidence="4">
    <location>
        <position position="312"/>
    </location>
    <ligand>
        <name>S-adenosyl-L-methionine</name>
        <dbReference type="ChEBI" id="CHEBI:59789"/>
    </ligand>
</feature>
<keyword evidence="1 4" id="KW-0489">Methyltransferase</keyword>
<sequence>MKKRAGQNAPRGAGAARKILQQAAELPLVQIEKPVYGGAFLARVEGKAVFVPLTLPDEQVRLRVVEEKRGYATAEVEEIVVPAAERIAHRCRHFGACGGCQYQQTDYATQLAFKQAILRETLERGGVSVPQTFAVLAGEPWAYRNRIRVAFDAEGDAGYRGRRSHALIRIGECPIAAPLLVRAALAAGEIVRELPARLRPAEISFFCDAAETALLASVVTAGGGTRCFEEFARRFADRVPETTGIKLEADGGRGKTPRSVAQWGGTSLLYCAAGFDYRVGEGAFFQVNRWLVDPLVDCATGGHRGGVAWDLFAGVGLFARRLAASFENVIAVEAAAAATAALAQNLAGTGAKAVKALTVDFLRGARDEKRPDLIVVDPPRSGLGAETTALLGQIAAPSLVYVSCDAATLARDLQAMIAAGYGIENVTLADLFPQTFHLETVVQLRR</sequence>
<dbReference type="EMBL" id="OKRB01000085">
    <property type="protein sequence ID" value="SPE20210.1"/>
    <property type="molecule type" value="Genomic_DNA"/>
</dbReference>
<dbReference type="Gene3D" id="3.40.50.150">
    <property type="entry name" value="Vaccinia Virus protein VP39"/>
    <property type="match status" value="1"/>
</dbReference>
<feature type="binding site" evidence="4">
    <location>
        <position position="333"/>
    </location>
    <ligand>
        <name>S-adenosyl-L-methionine</name>
        <dbReference type="ChEBI" id="CHEBI:59789"/>
    </ligand>
</feature>
<dbReference type="Gene3D" id="2.40.50.1070">
    <property type="match status" value="1"/>
</dbReference>
<evidence type="ECO:0000256" key="1">
    <source>
        <dbReference type="ARBA" id="ARBA00022603"/>
    </source>
</evidence>
<dbReference type="Proteomes" id="UP000239735">
    <property type="component" value="Unassembled WGS sequence"/>
</dbReference>
<dbReference type="SUPFAM" id="SSF50249">
    <property type="entry name" value="Nucleic acid-binding proteins"/>
    <property type="match status" value="1"/>
</dbReference>
<dbReference type="PROSITE" id="PS51687">
    <property type="entry name" value="SAM_MT_RNA_M5U"/>
    <property type="match status" value="1"/>
</dbReference>
<dbReference type="GO" id="GO:0070475">
    <property type="term" value="P:rRNA base methylation"/>
    <property type="evidence" value="ECO:0007669"/>
    <property type="project" value="TreeGrafter"/>
</dbReference>
<dbReference type="InterPro" id="IPR012340">
    <property type="entry name" value="NA-bd_OB-fold"/>
</dbReference>
<dbReference type="InterPro" id="IPR029063">
    <property type="entry name" value="SAM-dependent_MTases_sf"/>
</dbReference>
<dbReference type="PROSITE" id="PS01230">
    <property type="entry name" value="TRMA_1"/>
    <property type="match status" value="1"/>
</dbReference>
<reference evidence="8" key="1">
    <citation type="submission" date="2018-02" db="EMBL/GenBank/DDBJ databases">
        <authorList>
            <person name="Hausmann B."/>
        </authorList>
    </citation>
    <scope>NUCLEOTIDE SEQUENCE [LARGE SCALE GENOMIC DNA]</scope>
    <source>
        <strain evidence="8">Peat soil MAG SbA5</strain>
    </source>
</reference>